<dbReference type="InterPro" id="IPR036873">
    <property type="entry name" value="Rhodanese-like_dom_sf"/>
</dbReference>
<dbReference type="Gene3D" id="3.60.15.10">
    <property type="entry name" value="Ribonuclease Z/Hydroxyacylglutathione hydrolase-like"/>
    <property type="match status" value="1"/>
</dbReference>
<dbReference type="CDD" id="cd07724">
    <property type="entry name" value="POD-like_MBL-fold"/>
    <property type="match status" value="1"/>
</dbReference>
<dbReference type="GO" id="GO:0050313">
    <property type="term" value="F:sulfur dioxygenase activity"/>
    <property type="evidence" value="ECO:0007669"/>
    <property type="project" value="InterPro"/>
</dbReference>
<dbReference type="Pfam" id="PF00581">
    <property type="entry name" value="Rhodanese"/>
    <property type="match status" value="1"/>
</dbReference>
<evidence type="ECO:0000259" key="1">
    <source>
        <dbReference type="PROSITE" id="PS50206"/>
    </source>
</evidence>
<dbReference type="InterPro" id="IPR044528">
    <property type="entry name" value="POD-like_MBL-fold"/>
</dbReference>
<dbReference type="Proteomes" id="UP000199073">
    <property type="component" value="Unassembled WGS sequence"/>
</dbReference>
<dbReference type="EMBL" id="FNJI01000006">
    <property type="protein sequence ID" value="SDO82531.1"/>
    <property type="molecule type" value="Genomic_DNA"/>
</dbReference>
<dbReference type="SUPFAM" id="SSF56281">
    <property type="entry name" value="Metallo-hydrolase/oxidoreductase"/>
    <property type="match status" value="1"/>
</dbReference>
<keyword evidence="3" id="KW-1185">Reference proteome</keyword>
<dbReference type="PANTHER" id="PTHR43084:SF7">
    <property type="entry name" value="BETA-LACTAMASE DOMAIN PROTEIN"/>
    <property type="match status" value="1"/>
</dbReference>
<dbReference type="InterPro" id="IPR051682">
    <property type="entry name" value="Mito_Persulfide_Diox"/>
</dbReference>
<dbReference type="PROSITE" id="PS50206">
    <property type="entry name" value="RHODANESE_3"/>
    <property type="match status" value="1"/>
</dbReference>
<dbReference type="Gene3D" id="3.40.250.10">
    <property type="entry name" value="Rhodanese-like domain"/>
    <property type="match status" value="1"/>
</dbReference>
<proteinExistence type="predicted"/>
<dbReference type="InterPro" id="IPR001763">
    <property type="entry name" value="Rhodanese-like_dom"/>
</dbReference>
<name>A0A1H0MQ57_9BACT</name>
<dbReference type="GO" id="GO:0070813">
    <property type="term" value="P:hydrogen sulfide metabolic process"/>
    <property type="evidence" value="ECO:0007669"/>
    <property type="project" value="TreeGrafter"/>
</dbReference>
<organism evidence="2 3">
    <name type="scientific">Desulforhopalus singaporensis</name>
    <dbReference type="NCBI Taxonomy" id="91360"/>
    <lineage>
        <taxon>Bacteria</taxon>
        <taxon>Pseudomonadati</taxon>
        <taxon>Thermodesulfobacteriota</taxon>
        <taxon>Desulfobulbia</taxon>
        <taxon>Desulfobulbales</taxon>
        <taxon>Desulfocapsaceae</taxon>
        <taxon>Desulforhopalus</taxon>
    </lineage>
</organism>
<dbReference type="Pfam" id="PF00753">
    <property type="entry name" value="Lactamase_B"/>
    <property type="match status" value="1"/>
</dbReference>
<dbReference type="InterPro" id="IPR001279">
    <property type="entry name" value="Metallo-B-lactamas"/>
</dbReference>
<evidence type="ECO:0000313" key="3">
    <source>
        <dbReference type="Proteomes" id="UP000199073"/>
    </source>
</evidence>
<dbReference type="RefSeq" id="WP_092220666.1">
    <property type="nucleotide sequence ID" value="NZ_FNJI01000006.1"/>
</dbReference>
<dbReference type="InterPro" id="IPR036866">
    <property type="entry name" value="RibonucZ/Hydroxyglut_hydro"/>
</dbReference>
<feature type="domain" description="Rhodanese" evidence="1">
    <location>
        <begin position="17"/>
        <end position="111"/>
    </location>
</feature>
<dbReference type="OrthoDB" id="9784009at2"/>
<dbReference type="SMART" id="SM00849">
    <property type="entry name" value="Lactamase_B"/>
    <property type="match status" value="1"/>
</dbReference>
<accession>A0A1H0MQ57</accession>
<sequence length="385" mass="43683">MSIFKYSADQLYSWLTSRKEMTVLDVRNKVDFSRFRVESPYPFIMQNISYFDFMEIEDECVAKIGRDKPIRIVCAKEGSARYVAEILNRHGFDDVGYLEGGIKSWGNLLVPSLLNPDEEYQLYQFIRPGKASCSYGLINGHEMMLFDPSRQTDFYLAFAQSNNCTITKTFETHLQADYIAGSRLIADKCGARFMANENDFSGAKINYRKLSDGEVIDFARSGGSIRSVFTPGHTPGSTSFIIDEKFMLSGDTIFIHSVGRPDLGGQVDAWSDTLFETLQKIKSFDDNLIVLPAHYMEWNEATKDLTFAATLAQTKAFNRSIYDIDDNSDFHAFIKSNMREQPEEYATIRRINANLEQVDDDRAEELDLGKNECAASAYAAQQAQK</sequence>
<reference evidence="2 3" key="1">
    <citation type="submission" date="2016-10" db="EMBL/GenBank/DDBJ databases">
        <authorList>
            <person name="de Groot N.N."/>
        </authorList>
    </citation>
    <scope>NUCLEOTIDE SEQUENCE [LARGE SCALE GENOMIC DNA]</scope>
    <source>
        <strain evidence="2 3">DSM 12130</strain>
    </source>
</reference>
<gene>
    <name evidence="2" type="ORF">SAMN05660330_01141</name>
</gene>
<dbReference type="GO" id="GO:0006749">
    <property type="term" value="P:glutathione metabolic process"/>
    <property type="evidence" value="ECO:0007669"/>
    <property type="project" value="InterPro"/>
</dbReference>
<dbReference type="STRING" id="91360.SAMN05660330_01141"/>
<dbReference type="AlphaFoldDB" id="A0A1H0MQ57"/>
<protein>
    <submittedName>
        <fullName evidence="2">Glyoxylase, beta-lactamase superfamily II</fullName>
    </submittedName>
</protein>
<dbReference type="PANTHER" id="PTHR43084">
    <property type="entry name" value="PERSULFIDE DIOXYGENASE ETHE1"/>
    <property type="match status" value="1"/>
</dbReference>
<dbReference type="SUPFAM" id="SSF52821">
    <property type="entry name" value="Rhodanese/Cell cycle control phosphatase"/>
    <property type="match status" value="1"/>
</dbReference>
<dbReference type="SMART" id="SM00450">
    <property type="entry name" value="RHOD"/>
    <property type="match status" value="1"/>
</dbReference>
<evidence type="ECO:0000313" key="2">
    <source>
        <dbReference type="EMBL" id="SDO82531.1"/>
    </source>
</evidence>